<evidence type="ECO:0000256" key="8">
    <source>
        <dbReference type="SAM" id="MobiDB-lite"/>
    </source>
</evidence>
<dbReference type="PANTHER" id="PTHR13296">
    <property type="entry name" value="BCAS2 PROTEIN"/>
    <property type="match status" value="1"/>
</dbReference>
<dbReference type="GO" id="GO:0071011">
    <property type="term" value="C:precatalytic spliceosome"/>
    <property type="evidence" value="ECO:0007669"/>
    <property type="project" value="TreeGrafter"/>
</dbReference>
<keyword evidence="6" id="KW-0539">Nucleus</keyword>
<keyword evidence="4" id="KW-0747">Spliceosome</keyword>
<dbReference type="GO" id="GO:0000974">
    <property type="term" value="C:Prp19 complex"/>
    <property type="evidence" value="ECO:0007669"/>
    <property type="project" value="TreeGrafter"/>
</dbReference>
<sequence length="302" mass="34036">MVKMDGGQPQYLFQDNEGWDLVDALPYIDPLPADLQQEVRRLVEEEMSRMPPRDYLASLPKPATPVLDSDPVIKGEMERIKMQRPMAKLDQARLNVEVPSGAKAADVGEWKKSLENAEAQLEHSNVRMVNLELMHKNAQKVWLNHLQQLEHHHTGLQSDVKILKRDMDEVNKRRKLDQVSCGNTLRTLGREWEELVDRNGEILQAVGELEEDVAWRKRKCRDRGILPDKYLHDDEPMEVDPTTGAPLANGPRPATANTNGPIAAQQANMEFAEGEDESMMDVDQAGSSYANANGMIDANGKE</sequence>
<evidence type="ECO:0008006" key="10">
    <source>
        <dbReference type="Google" id="ProtNLM"/>
    </source>
</evidence>
<gene>
    <name evidence="9" type="ORF">VBRA1451_LOCUS18989</name>
</gene>
<proteinExistence type="inferred from homology"/>
<dbReference type="GO" id="GO:0071013">
    <property type="term" value="C:catalytic step 2 spliceosome"/>
    <property type="evidence" value="ECO:0007669"/>
    <property type="project" value="TreeGrafter"/>
</dbReference>
<keyword evidence="5" id="KW-0508">mRNA splicing</keyword>
<name>A0A7S1P7D6_9ALVE</name>
<feature type="compositionally biased region" description="Polar residues" evidence="8">
    <location>
        <begin position="255"/>
        <end position="268"/>
    </location>
</feature>
<dbReference type="GO" id="GO:0008380">
    <property type="term" value="P:RNA splicing"/>
    <property type="evidence" value="ECO:0007669"/>
    <property type="project" value="UniProtKB-KW"/>
</dbReference>
<dbReference type="PANTHER" id="PTHR13296:SF0">
    <property type="entry name" value="PRE-MRNA-SPLICING FACTOR SPF27"/>
    <property type="match status" value="1"/>
</dbReference>
<comment type="subcellular location">
    <subcellularLocation>
        <location evidence="1">Nucleus</location>
    </subcellularLocation>
</comment>
<protein>
    <recommendedName>
        <fullName evidence="10">Pre-mRNA-splicing factor SPF27</fullName>
    </recommendedName>
</protein>
<evidence type="ECO:0000256" key="4">
    <source>
        <dbReference type="ARBA" id="ARBA00022728"/>
    </source>
</evidence>
<evidence type="ECO:0000256" key="5">
    <source>
        <dbReference type="ARBA" id="ARBA00023187"/>
    </source>
</evidence>
<accession>A0A7S1P7D6</accession>
<dbReference type="Pfam" id="PF05700">
    <property type="entry name" value="BCAS2"/>
    <property type="match status" value="1"/>
</dbReference>
<evidence type="ECO:0000256" key="3">
    <source>
        <dbReference type="ARBA" id="ARBA00022664"/>
    </source>
</evidence>
<evidence type="ECO:0000256" key="1">
    <source>
        <dbReference type="ARBA" id="ARBA00004123"/>
    </source>
</evidence>
<keyword evidence="3" id="KW-0507">mRNA processing</keyword>
<evidence type="ECO:0000256" key="6">
    <source>
        <dbReference type="ARBA" id="ARBA00023242"/>
    </source>
</evidence>
<evidence type="ECO:0000256" key="7">
    <source>
        <dbReference type="SAM" id="Coils"/>
    </source>
</evidence>
<organism evidence="9">
    <name type="scientific">Vitrella brassicaformis</name>
    <dbReference type="NCBI Taxonomy" id="1169539"/>
    <lineage>
        <taxon>Eukaryota</taxon>
        <taxon>Sar</taxon>
        <taxon>Alveolata</taxon>
        <taxon>Colpodellida</taxon>
        <taxon>Vitrellaceae</taxon>
        <taxon>Vitrella</taxon>
    </lineage>
</organism>
<feature type="region of interest" description="Disordered" evidence="8">
    <location>
        <begin position="232"/>
        <end position="302"/>
    </location>
</feature>
<dbReference type="AlphaFoldDB" id="A0A7S1P7D6"/>
<dbReference type="GO" id="GO:0006397">
    <property type="term" value="P:mRNA processing"/>
    <property type="evidence" value="ECO:0007669"/>
    <property type="project" value="UniProtKB-KW"/>
</dbReference>
<dbReference type="InterPro" id="IPR008409">
    <property type="entry name" value="SPF27"/>
</dbReference>
<keyword evidence="7" id="KW-0175">Coiled coil</keyword>
<dbReference type="EMBL" id="HBGB01032306">
    <property type="protein sequence ID" value="CAD9063919.1"/>
    <property type="molecule type" value="Transcribed_RNA"/>
</dbReference>
<evidence type="ECO:0000256" key="2">
    <source>
        <dbReference type="ARBA" id="ARBA00010788"/>
    </source>
</evidence>
<feature type="coiled-coil region" evidence="7">
    <location>
        <begin position="114"/>
        <end position="166"/>
    </location>
</feature>
<evidence type="ECO:0000313" key="9">
    <source>
        <dbReference type="EMBL" id="CAD9063919.1"/>
    </source>
</evidence>
<comment type="similarity">
    <text evidence="2">Belongs to the SPF27 family.</text>
</comment>
<reference evidence="9" key="1">
    <citation type="submission" date="2021-01" db="EMBL/GenBank/DDBJ databases">
        <authorList>
            <person name="Corre E."/>
            <person name="Pelletier E."/>
            <person name="Niang G."/>
            <person name="Scheremetjew M."/>
            <person name="Finn R."/>
            <person name="Kale V."/>
            <person name="Holt S."/>
            <person name="Cochrane G."/>
            <person name="Meng A."/>
            <person name="Brown T."/>
            <person name="Cohen L."/>
        </authorList>
    </citation>
    <scope>NUCLEOTIDE SEQUENCE</scope>
    <source>
        <strain evidence="9">CCMP3346</strain>
    </source>
</reference>